<keyword evidence="1" id="KW-1133">Transmembrane helix</keyword>
<protein>
    <submittedName>
        <fullName evidence="2">Uncharacterized protein</fullName>
    </submittedName>
</protein>
<sequence>MIVENWDKLKEVFQVIFNDVESDENAVCSSNGFLNEMDKFEFTFLAIVFNEIFGLTAVLFDILQKKSLDVGYCVTKIKSTGDILKSTRDDRYFVTLFENAIKLTNATAGKRQKMMFS</sequence>
<reference evidence="2 3" key="1">
    <citation type="journal article" date="2022" name="Allergy">
        <title>Genome assembly and annotation of Periplaneta americana reveal a comprehensive cockroach allergen profile.</title>
        <authorList>
            <person name="Wang L."/>
            <person name="Xiong Q."/>
            <person name="Saelim N."/>
            <person name="Wang L."/>
            <person name="Nong W."/>
            <person name="Wan A.T."/>
            <person name="Shi M."/>
            <person name="Liu X."/>
            <person name="Cao Q."/>
            <person name="Hui J.H.L."/>
            <person name="Sookrung N."/>
            <person name="Leung T.F."/>
            <person name="Tungtrongchitr A."/>
            <person name="Tsui S.K.W."/>
        </authorList>
    </citation>
    <scope>NUCLEOTIDE SEQUENCE [LARGE SCALE GENOMIC DNA]</scope>
    <source>
        <strain evidence="2">PWHHKU_190912</strain>
    </source>
</reference>
<organism evidence="2 3">
    <name type="scientific">Periplaneta americana</name>
    <name type="common">American cockroach</name>
    <name type="synonym">Blatta americana</name>
    <dbReference type="NCBI Taxonomy" id="6978"/>
    <lineage>
        <taxon>Eukaryota</taxon>
        <taxon>Metazoa</taxon>
        <taxon>Ecdysozoa</taxon>
        <taxon>Arthropoda</taxon>
        <taxon>Hexapoda</taxon>
        <taxon>Insecta</taxon>
        <taxon>Pterygota</taxon>
        <taxon>Neoptera</taxon>
        <taxon>Polyneoptera</taxon>
        <taxon>Dictyoptera</taxon>
        <taxon>Blattodea</taxon>
        <taxon>Blattoidea</taxon>
        <taxon>Blattidae</taxon>
        <taxon>Blattinae</taxon>
        <taxon>Periplaneta</taxon>
    </lineage>
</organism>
<keyword evidence="1" id="KW-0472">Membrane</keyword>
<evidence type="ECO:0000313" key="3">
    <source>
        <dbReference type="Proteomes" id="UP001148838"/>
    </source>
</evidence>
<comment type="caution">
    <text evidence="2">The sequence shown here is derived from an EMBL/GenBank/DDBJ whole genome shotgun (WGS) entry which is preliminary data.</text>
</comment>
<feature type="transmembrane region" description="Helical" evidence="1">
    <location>
        <begin position="42"/>
        <end position="63"/>
    </location>
</feature>
<keyword evidence="1" id="KW-0812">Transmembrane</keyword>
<dbReference type="EMBL" id="JAJSOF020000040">
    <property type="protein sequence ID" value="KAJ4426408.1"/>
    <property type="molecule type" value="Genomic_DNA"/>
</dbReference>
<gene>
    <name evidence="2" type="ORF">ANN_27222</name>
</gene>
<dbReference type="Proteomes" id="UP001148838">
    <property type="component" value="Unassembled WGS sequence"/>
</dbReference>
<keyword evidence="3" id="KW-1185">Reference proteome</keyword>
<evidence type="ECO:0000256" key="1">
    <source>
        <dbReference type="SAM" id="Phobius"/>
    </source>
</evidence>
<accession>A0ABQ8RXL0</accession>
<name>A0ABQ8RXL0_PERAM</name>
<evidence type="ECO:0000313" key="2">
    <source>
        <dbReference type="EMBL" id="KAJ4426408.1"/>
    </source>
</evidence>
<proteinExistence type="predicted"/>